<reference evidence="15" key="2">
    <citation type="submission" date="2025-09" db="UniProtKB">
        <authorList>
            <consortium name="Ensembl"/>
        </authorList>
    </citation>
    <scope>IDENTIFICATION</scope>
</reference>
<dbReference type="OMA" id="NHHYDEG"/>
<dbReference type="GO" id="GO:0000724">
    <property type="term" value="P:double-strand break repair via homologous recombination"/>
    <property type="evidence" value="ECO:0007669"/>
    <property type="project" value="Ensembl"/>
</dbReference>
<dbReference type="UniPathway" id="UPA00886"/>
<keyword evidence="5" id="KW-0808">Transferase</keyword>
<comment type="similarity">
    <text evidence="3">Belongs to the NSE2 family.</text>
</comment>
<sequence>MPRRPSESSRLLLQASERGFKIRGKEKTKEVFPHPALVPEETGSLIRMSGRSLISFSGVDACLSSLKVCKTYINTGMDVTTSVALDLVENHNDPEEIKTMKEVMLDYAVMNRELSHYVQAVEDTVKQIKQDKPEIVPDLRHLVMERFRNLESKNCNADLERNEKVVLFKEQIKQMEAQVGIQPDPEEGPVLEQVDEDLTMSLSQRKFICPITQEEMKKPVKSKICGHTYEEEAILEHIRRRQQHKKKVNCPQVGCSREVRKADLVFDEVLKRMINN</sequence>
<dbReference type="Proteomes" id="UP000694559">
    <property type="component" value="Unplaced"/>
</dbReference>
<keyword evidence="16" id="KW-1185">Reference proteome</keyword>
<comment type="subcellular location">
    <subcellularLocation>
        <location evidence="1">Nucleus</location>
    </subcellularLocation>
</comment>
<evidence type="ECO:0000313" key="16">
    <source>
        <dbReference type="Proteomes" id="UP000694559"/>
    </source>
</evidence>
<evidence type="ECO:0000256" key="4">
    <source>
        <dbReference type="ARBA" id="ARBA00020923"/>
    </source>
</evidence>
<dbReference type="GO" id="GO:0030915">
    <property type="term" value="C:Smc5-Smc6 complex"/>
    <property type="evidence" value="ECO:0007669"/>
    <property type="project" value="Ensembl"/>
</dbReference>
<dbReference type="GO" id="GO:0034184">
    <property type="term" value="P:positive regulation of maintenance of mitotic sister chromatid cohesion"/>
    <property type="evidence" value="ECO:0007669"/>
    <property type="project" value="Ensembl"/>
</dbReference>
<dbReference type="GO" id="GO:0045842">
    <property type="term" value="P:positive regulation of mitotic metaphase/anaphase transition"/>
    <property type="evidence" value="ECO:0007669"/>
    <property type="project" value="Ensembl"/>
</dbReference>
<dbReference type="Ensembl" id="ENSNNAT00000028942.1">
    <property type="protein sequence ID" value="ENSNNAP00000027626.1"/>
    <property type="gene ID" value="ENSNNAG00000017871.1"/>
</dbReference>
<evidence type="ECO:0000256" key="13">
    <source>
        <dbReference type="PROSITE-ProRule" id="PRU00452"/>
    </source>
</evidence>
<evidence type="ECO:0000256" key="6">
    <source>
        <dbReference type="ARBA" id="ARBA00022723"/>
    </source>
</evidence>
<evidence type="ECO:0000256" key="11">
    <source>
        <dbReference type="ARBA" id="ARBA00031731"/>
    </source>
</evidence>
<dbReference type="InterPro" id="IPR003613">
    <property type="entry name" value="Ubox_domain"/>
</dbReference>
<proteinExistence type="inferred from homology"/>
<dbReference type="OrthoDB" id="26899at2759"/>
<dbReference type="GO" id="GO:0016605">
    <property type="term" value="C:PML body"/>
    <property type="evidence" value="ECO:0007669"/>
    <property type="project" value="Ensembl"/>
</dbReference>
<dbReference type="SUPFAM" id="SSF57850">
    <property type="entry name" value="RING/U-box"/>
    <property type="match status" value="1"/>
</dbReference>
<dbReference type="GO" id="GO:0008270">
    <property type="term" value="F:zinc ion binding"/>
    <property type="evidence" value="ECO:0007669"/>
    <property type="project" value="UniProtKB-KW"/>
</dbReference>
<dbReference type="AlphaFoldDB" id="A0A8C6YBW2"/>
<keyword evidence="9" id="KW-0862">Zinc</keyword>
<dbReference type="GeneTree" id="ENSGT00390000013961"/>
<evidence type="ECO:0000256" key="1">
    <source>
        <dbReference type="ARBA" id="ARBA00004123"/>
    </source>
</evidence>
<dbReference type="GO" id="GO:0016567">
    <property type="term" value="P:protein ubiquitination"/>
    <property type="evidence" value="ECO:0007669"/>
    <property type="project" value="InterPro"/>
</dbReference>
<evidence type="ECO:0000256" key="12">
    <source>
        <dbReference type="ARBA" id="ARBA00032533"/>
    </source>
</evidence>
<dbReference type="InterPro" id="IPR013083">
    <property type="entry name" value="Znf_RING/FYVE/PHD"/>
</dbReference>
<evidence type="ECO:0000256" key="3">
    <source>
        <dbReference type="ARBA" id="ARBA00008212"/>
    </source>
</evidence>
<evidence type="ECO:0000256" key="2">
    <source>
        <dbReference type="ARBA" id="ARBA00004718"/>
    </source>
</evidence>
<reference evidence="15" key="1">
    <citation type="submission" date="2025-08" db="UniProtKB">
        <authorList>
            <consortium name="Ensembl"/>
        </authorList>
    </citation>
    <scope>IDENTIFICATION</scope>
</reference>
<feature type="domain" description="SP-RING-type" evidence="14">
    <location>
        <begin position="194"/>
        <end position="276"/>
    </location>
</feature>
<dbReference type="GO" id="GO:0016925">
    <property type="term" value="P:protein sumoylation"/>
    <property type="evidence" value="ECO:0007669"/>
    <property type="project" value="UniProtKB-UniPathway"/>
</dbReference>
<dbReference type="GO" id="GO:0090398">
    <property type="term" value="P:cellular senescence"/>
    <property type="evidence" value="ECO:0007669"/>
    <property type="project" value="Ensembl"/>
</dbReference>
<dbReference type="GO" id="GO:0000722">
    <property type="term" value="P:telomere maintenance via recombination"/>
    <property type="evidence" value="ECO:0007669"/>
    <property type="project" value="Ensembl"/>
</dbReference>
<dbReference type="Pfam" id="PF11789">
    <property type="entry name" value="zf-Nse"/>
    <property type="match status" value="1"/>
</dbReference>
<dbReference type="Gene3D" id="3.30.40.10">
    <property type="entry name" value="Zinc/RING finger domain, C3HC4 (zinc finger)"/>
    <property type="match status" value="1"/>
</dbReference>
<dbReference type="GO" id="GO:0000781">
    <property type="term" value="C:chromosome, telomeric region"/>
    <property type="evidence" value="ECO:0007669"/>
    <property type="project" value="Ensembl"/>
</dbReference>
<organism evidence="15 16">
    <name type="scientific">Naja naja</name>
    <name type="common">Indian cobra</name>
    <dbReference type="NCBI Taxonomy" id="35670"/>
    <lineage>
        <taxon>Eukaryota</taxon>
        <taxon>Metazoa</taxon>
        <taxon>Chordata</taxon>
        <taxon>Craniata</taxon>
        <taxon>Vertebrata</taxon>
        <taxon>Euteleostomi</taxon>
        <taxon>Lepidosauria</taxon>
        <taxon>Squamata</taxon>
        <taxon>Bifurcata</taxon>
        <taxon>Unidentata</taxon>
        <taxon>Episquamata</taxon>
        <taxon>Toxicofera</taxon>
        <taxon>Serpentes</taxon>
        <taxon>Colubroidea</taxon>
        <taxon>Elapidae</taxon>
        <taxon>Elapinae</taxon>
        <taxon>Naja</taxon>
    </lineage>
</organism>
<comment type="pathway">
    <text evidence="2">Protein modification; protein sumoylation.</text>
</comment>
<name>A0A8C6YBW2_NAJNA</name>
<dbReference type="InterPro" id="IPR026846">
    <property type="entry name" value="Nse2(Mms21)"/>
</dbReference>
<dbReference type="PROSITE" id="PS51044">
    <property type="entry name" value="ZF_SP_RING"/>
    <property type="match status" value="1"/>
</dbReference>
<accession>A0A8C6YBW2</accession>
<keyword evidence="10" id="KW-0539">Nucleus</keyword>
<evidence type="ECO:0000256" key="8">
    <source>
        <dbReference type="ARBA" id="ARBA00022786"/>
    </source>
</evidence>
<evidence type="ECO:0000256" key="9">
    <source>
        <dbReference type="ARBA" id="ARBA00022833"/>
    </source>
</evidence>
<evidence type="ECO:0000256" key="7">
    <source>
        <dbReference type="ARBA" id="ARBA00022771"/>
    </source>
</evidence>
<dbReference type="GO" id="GO:0061665">
    <property type="term" value="F:SUMO ligase activity"/>
    <property type="evidence" value="ECO:0007669"/>
    <property type="project" value="TreeGrafter"/>
</dbReference>
<dbReference type="PANTHER" id="PTHR21330:SF1">
    <property type="entry name" value="E3 SUMO-PROTEIN LIGASE NSE2"/>
    <property type="match status" value="1"/>
</dbReference>
<dbReference type="CDD" id="cd16651">
    <property type="entry name" value="SPL-RING_NSE2"/>
    <property type="match status" value="1"/>
</dbReference>
<evidence type="ECO:0000259" key="14">
    <source>
        <dbReference type="PROSITE" id="PS51044"/>
    </source>
</evidence>
<keyword evidence="8" id="KW-0833">Ubl conjugation pathway</keyword>
<keyword evidence="7 13" id="KW-0863">Zinc-finger</keyword>
<dbReference type="SMART" id="SM00504">
    <property type="entry name" value="Ubox"/>
    <property type="match status" value="1"/>
</dbReference>
<protein>
    <recommendedName>
        <fullName evidence="4">E3 SUMO-protein ligase NSE2</fullName>
    </recommendedName>
    <alternativeName>
        <fullName evidence="11">E3 SUMO-protein transferase NSE2</fullName>
    </alternativeName>
    <alternativeName>
        <fullName evidence="12">Non-structural maintenance of chromosomes element 2 homolog</fullName>
    </alternativeName>
</protein>
<dbReference type="InterPro" id="IPR004181">
    <property type="entry name" value="Znf_MIZ"/>
</dbReference>
<dbReference type="PANTHER" id="PTHR21330">
    <property type="entry name" value="E3 SUMO-PROTEIN LIGASE NSE2"/>
    <property type="match status" value="1"/>
</dbReference>
<evidence type="ECO:0000313" key="15">
    <source>
        <dbReference type="Ensembl" id="ENSNNAP00000027626.1"/>
    </source>
</evidence>
<evidence type="ECO:0000256" key="10">
    <source>
        <dbReference type="ARBA" id="ARBA00023242"/>
    </source>
</evidence>
<dbReference type="GO" id="GO:0004842">
    <property type="term" value="F:ubiquitin-protein transferase activity"/>
    <property type="evidence" value="ECO:0007669"/>
    <property type="project" value="InterPro"/>
</dbReference>
<evidence type="ECO:0000256" key="5">
    <source>
        <dbReference type="ARBA" id="ARBA00022679"/>
    </source>
</evidence>
<gene>
    <name evidence="15" type="primary">NSMCE2</name>
</gene>
<keyword evidence="6" id="KW-0479">Metal-binding</keyword>